<feature type="signal peptide" evidence="2">
    <location>
        <begin position="1"/>
        <end position="19"/>
    </location>
</feature>
<reference evidence="3" key="2">
    <citation type="journal article" date="2023" name="IMA Fungus">
        <title>Comparative genomic study of the Penicillium genus elucidates a diverse pangenome and 15 lateral gene transfer events.</title>
        <authorList>
            <person name="Petersen C."/>
            <person name="Sorensen T."/>
            <person name="Nielsen M.R."/>
            <person name="Sondergaard T.E."/>
            <person name="Sorensen J.L."/>
            <person name="Fitzpatrick D.A."/>
            <person name="Frisvad J.C."/>
            <person name="Nielsen K.L."/>
        </authorList>
    </citation>
    <scope>NUCLEOTIDE SEQUENCE</scope>
    <source>
        <strain evidence="3">IBT 23319</strain>
    </source>
</reference>
<proteinExistence type="predicted"/>
<accession>A0A9W9NZS9</accession>
<comment type="caution">
    <text evidence="3">The sequence shown here is derived from an EMBL/GenBank/DDBJ whole genome shotgun (WGS) entry which is preliminary data.</text>
</comment>
<dbReference type="Proteomes" id="UP001147733">
    <property type="component" value="Unassembled WGS sequence"/>
</dbReference>
<evidence type="ECO:0008006" key="5">
    <source>
        <dbReference type="Google" id="ProtNLM"/>
    </source>
</evidence>
<organism evidence="3 4">
    <name type="scientific">Penicillium citrinum</name>
    <dbReference type="NCBI Taxonomy" id="5077"/>
    <lineage>
        <taxon>Eukaryota</taxon>
        <taxon>Fungi</taxon>
        <taxon>Dikarya</taxon>
        <taxon>Ascomycota</taxon>
        <taxon>Pezizomycotina</taxon>
        <taxon>Eurotiomycetes</taxon>
        <taxon>Eurotiomycetidae</taxon>
        <taxon>Eurotiales</taxon>
        <taxon>Aspergillaceae</taxon>
        <taxon>Penicillium</taxon>
    </lineage>
</organism>
<dbReference type="AlphaFoldDB" id="A0A9W9NZS9"/>
<name>A0A9W9NZS9_PENCI</name>
<sequence>MHSTQAILACLFAASAAFAAPAVPTPTSSSSISTSPSTSTAASESDWVIQGLVRECNEDNASCTWTFGIFDGSTTTSCTYIVDGIDASGGPTQCGDFSVQSNYAPGDPPFTQITIVRDGLIIYPGYDENVLANPPVADFTQAPQPTPLGSSIYSGKGTREYPDGREGF</sequence>
<dbReference type="OrthoDB" id="5352317at2759"/>
<feature type="compositionally biased region" description="Polar residues" evidence="1">
    <location>
        <begin position="143"/>
        <end position="153"/>
    </location>
</feature>
<reference evidence="3" key="1">
    <citation type="submission" date="2022-11" db="EMBL/GenBank/DDBJ databases">
        <authorList>
            <person name="Petersen C."/>
        </authorList>
    </citation>
    <scope>NUCLEOTIDE SEQUENCE</scope>
    <source>
        <strain evidence="3">IBT 23319</strain>
    </source>
</reference>
<dbReference type="GeneID" id="81384255"/>
<keyword evidence="4" id="KW-1185">Reference proteome</keyword>
<evidence type="ECO:0000256" key="2">
    <source>
        <dbReference type="SAM" id="SignalP"/>
    </source>
</evidence>
<feature type="compositionally biased region" description="Basic and acidic residues" evidence="1">
    <location>
        <begin position="157"/>
        <end position="168"/>
    </location>
</feature>
<evidence type="ECO:0000313" key="4">
    <source>
        <dbReference type="Proteomes" id="UP001147733"/>
    </source>
</evidence>
<evidence type="ECO:0000256" key="1">
    <source>
        <dbReference type="SAM" id="MobiDB-lite"/>
    </source>
</evidence>
<feature type="chain" id="PRO_5040779764" description="Small secreted protein" evidence="2">
    <location>
        <begin position="20"/>
        <end position="168"/>
    </location>
</feature>
<feature type="region of interest" description="Disordered" evidence="1">
    <location>
        <begin position="143"/>
        <end position="168"/>
    </location>
</feature>
<protein>
    <recommendedName>
        <fullName evidence="5">Small secreted protein</fullName>
    </recommendedName>
</protein>
<evidence type="ECO:0000313" key="3">
    <source>
        <dbReference type="EMBL" id="KAJ5231582.1"/>
    </source>
</evidence>
<dbReference type="EMBL" id="JAPQKT010000005">
    <property type="protein sequence ID" value="KAJ5231582.1"/>
    <property type="molecule type" value="Genomic_DNA"/>
</dbReference>
<dbReference type="RefSeq" id="XP_056500326.1">
    <property type="nucleotide sequence ID" value="XM_056645088.1"/>
</dbReference>
<gene>
    <name evidence="3" type="ORF">N7469_006170</name>
</gene>
<keyword evidence="2" id="KW-0732">Signal</keyword>